<protein>
    <recommendedName>
        <fullName evidence="7">Pentatricopeptide repeat protein</fullName>
    </recommendedName>
</protein>
<dbReference type="InterPro" id="IPR002885">
    <property type="entry name" value="PPR_rpt"/>
</dbReference>
<dbReference type="InterPro" id="IPR011990">
    <property type="entry name" value="TPR-like_helical_dom_sf"/>
</dbReference>
<dbReference type="Pfam" id="PF12854">
    <property type="entry name" value="PPR_1"/>
    <property type="match status" value="1"/>
</dbReference>
<evidence type="ECO:0000313" key="5">
    <source>
        <dbReference type="EMBL" id="KAK7261914.1"/>
    </source>
</evidence>
<evidence type="ECO:0000256" key="1">
    <source>
        <dbReference type="ARBA" id="ARBA00007626"/>
    </source>
</evidence>
<dbReference type="PANTHER" id="PTHR47939">
    <property type="entry name" value="MEMBRANE-ASSOCIATED SALT-INDUCIBLE PROTEIN-LIKE"/>
    <property type="match status" value="1"/>
</dbReference>
<evidence type="ECO:0000313" key="6">
    <source>
        <dbReference type="Proteomes" id="UP001372338"/>
    </source>
</evidence>
<dbReference type="Proteomes" id="UP001372338">
    <property type="component" value="Unassembled WGS sequence"/>
</dbReference>
<evidence type="ECO:0000256" key="4">
    <source>
        <dbReference type="SAM" id="MobiDB-lite"/>
    </source>
</evidence>
<evidence type="ECO:0000256" key="3">
    <source>
        <dbReference type="PROSITE-ProRule" id="PRU00708"/>
    </source>
</evidence>
<proteinExistence type="inferred from homology"/>
<dbReference type="EMBL" id="JAYWIO010000005">
    <property type="protein sequence ID" value="KAK7261914.1"/>
    <property type="molecule type" value="Genomic_DNA"/>
</dbReference>
<organism evidence="5 6">
    <name type="scientific">Crotalaria pallida</name>
    <name type="common">Smooth rattlebox</name>
    <name type="synonym">Crotalaria striata</name>
    <dbReference type="NCBI Taxonomy" id="3830"/>
    <lineage>
        <taxon>Eukaryota</taxon>
        <taxon>Viridiplantae</taxon>
        <taxon>Streptophyta</taxon>
        <taxon>Embryophyta</taxon>
        <taxon>Tracheophyta</taxon>
        <taxon>Spermatophyta</taxon>
        <taxon>Magnoliopsida</taxon>
        <taxon>eudicotyledons</taxon>
        <taxon>Gunneridae</taxon>
        <taxon>Pentapetalae</taxon>
        <taxon>rosids</taxon>
        <taxon>fabids</taxon>
        <taxon>Fabales</taxon>
        <taxon>Fabaceae</taxon>
        <taxon>Papilionoideae</taxon>
        <taxon>50 kb inversion clade</taxon>
        <taxon>genistoids sensu lato</taxon>
        <taxon>core genistoids</taxon>
        <taxon>Crotalarieae</taxon>
        <taxon>Crotalaria</taxon>
    </lineage>
</organism>
<feature type="compositionally biased region" description="Low complexity" evidence="4">
    <location>
        <begin position="13"/>
        <end position="29"/>
    </location>
</feature>
<keyword evidence="2" id="KW-0677">Repeat</keyword>
<gene>
    <name evidence="5" type="ORF">RIF29_28238</name>
</gene>
<feature type="region of interest" description="Disordered" evidence="4">
    <location>
        <begin position="1"/>
        <end position="46"/>
    </location>
</feature>
<dbReference type="PROSITE" id="PS51375">
    <property type="entry name" value="PPR"/>
    <property type="match status" value="4"/>
</dbReference>
<name>A0AAN9EQN6_CROPI</name>
<evidence type="ECO:0000256" key="2">
    <source>
        <dbReference type="ARBA" id="ARBA00022737"/>
    </source>
</evidence>
<dbReference type="NCBIfam" id="TIGR00756">
    <property type="entry name" value="PPR"/>
    <property type="match status" value="3"/>
</dbReference>
<sequence>MLSLRPSSRRFRPFSSAATATTTAAAAATRSPSSKPLEPPALDKLKSERDPDKLYDLFKSNATNRLLVENRFAFQDTVSRLAGAKRFDHIESLLEHQKTLPQGRREGFMVRIITLYGNAGMPRHALQTFDDLHLYNCRRTVKSFNATLCVLSKTHDFRLIAMFLDDAVRRFDIRIDLYSVNIAVKAFCEMGRLREAYSFMVDNESKGIRPDVVTYTTLISAFYKNRRWEIGNGLWNRMVLKGCMPNLTTFNVRIQFLVSARRAWDANRLLDLMQKVGVAPDEVTFNLVIKGFCQAGFIDMAKRVYSALVGKGHKPNLKIYQTMIHYLCKSGDFGLAYTMCKDSMQNNWFPNVDTICLLLEGLKRNGQVQKARMIITLVEKRNPPFSSNHLTVMRSTLSKKANTTYTLNHGGERIIHFR</sequence>
<comment type="similarity">
    <text evidence="1">Belongs to the PPR family. P subfamily.</text>
</comment>
<comment type="caution">
    <text evidence="5">The sequence shown here is derived from an EMBL/GenBank/DDBJ whole genome shotgun (WGS) entry which is preliminary data.</text>
</comment>
<dbReference type="InterPro" id="IPR050667">
    <property type="entry name" value="PPR-containing_protein"/>
</dbReference>
<dbReference type="Pfam" id="PF13041">
    <property type="entry name" value="PPR_2"/>
    <property type="match status" value="1"/>
</dbReference>
<dbReference type="PANTHER" id="PTHR47939:SF7">
    <property type="entry name" value="REPEAT-CONTAINING PROTEIN, PUTATIVE-RELATED"/>
    <property type="match status" value="1"/>
</dbReference>
<evidence type="ECO:0008006" key="7">
    <source>
        <dbReference type="Google" id="ProtNLM"/>
    </source>
</evidence>
<feature type="repeat" description="PPR" evidence="3">
    <location>
        <begin position="176"/>
        <end position="210"/>
    </location>
</feature>
<feature type="repeat" description="PPR" evidence="3">
    <location>
        <begin position="211"/>
        <end position="245"/>
    </location>
</feature>
<feature type="repeat" description="PPR" evidence="3">
    <location>
        <begin position="246"/>
        <end position="280"/>
    </location>
</feature>
<accession>A0AAN9EQN6</accession>
<keyword evidence="6" id="KW-1185">Reference proteome</keyword>
<dbReference type="AlphaFoldDB" id="A0AAN9EQN6"/>
<reference evidence="5 6" key="1">
    <citation type="submission" date="2024-01" db="EMBL/GenBank/DDBJ databases">
        <title>The genomes of 5 underutilized Papilionoideae crops provide insights into root nodulation and disease resistanc.</title>
        <authorList>
            <person name="Yuan L."/>
        </authorList>
    </citation>
    <scope>NUCLEOTIDE SEQUENCE [LARGE SCALE GENOMIC DNA]</scope>
    <source>
        <strain evidence="5">ZHUSHIDOU_FW_LH</strain>
        <tissue evidence="5">Leaf</tissue>
    </source>
</reference>
<feature type="repeat" description="PPR" evidence="3">
    <location>
        <begin position="281"/>
        <end position="315"/>
    </location>
</feature>
<dbReference type="Gene3D" id="1.25.40.10">
    <property type="entry name" value="Tetratricopeptide repeat domain"/>
    <property type="match status" value="2"/>
</dbReference>